<dbReference type="Proteomes" id="UP000663720">
    <property type="component" value="Chromosome"/>
</dbReference>
<evidence type="ECO:0000313" key="1">
    <source>
        <dbReference type="EMBL" id="QTA80842.1"/>
    </source>
</evidence>
<dbReference type="EMBL" id="CP061799">
    <property type="protein sequence ID" value="QTA80842.1"/>
    <property type="molecule type" value="Genomic_DNA"/>
</dbReference>
<protein>
    <submittedName>
        <fullName evidence="1">Uncharacterized protein</fullName>
    </submittedName>
</protein>
<name>A0A975B8P0_9BACT</name>
<reference evidence="1" key="1">
    <citation type="journal article" date="2021" name="Microb. Physiol.">
        <title>Proteogenomic Insights into the Physiology of Marine, Sulfate-Reducing, Filamentous Desulfonema limicola and Desulfonema magnum.</title>
        <authorList>
            <person name="Schnaars V."/>
            <person name="Wohlbrand L."/>
            <person name="Scheve S."/>
            <person name="Hinrichs C."/>
            <person name="Reinhardt R."/>
            <person name="Rabus R."/>
        </authorList>
    </citation>
    <scope>NUCLEOTIDE SEQUENCE</scope>
    <source>
        <strain evidence="1">5ac10</strain>
    </source>
</reference>
<proteinExistence type="predicted"/>
<dbReference type="KEGG" id="dli:dnl_31550"/>
<organism evidence="1 2">
    <name type="scientific">Desulfonema limicola</name>
    <dbReference type="NCBI Taxonomy" id="45656"/>
    <lineage>
        <taxon>Bacteria</taxon>
        <taxon>Pseudomonadati</taxon>
        <taxon>Thermodesulfobacteriota</taxon>
        <taxon>Desulfobacteria</taxon>
        <taxon>Desulfobacterales</taxon>
        <taxon>Desulfococcaceae</taxon>
        <taxon>Desulfonema</taxon>
    </lineage>
</organism>
<dbReference type="AlphaFoldDB" id="A0A975B8P0"/>
<dbReference type="RefSeq" id="WP_207692409.1">
    <property type="nucleotide sequence ID" value="NZ_CP061799.1"/>
</dbReference>
<gene>
    <name evidence="1" type="ORF">dnl_31550</name>
</gene>
<evidence type="ECO:0000313" key="2">
    <source>
        <dbReference type="Proteomes" id="UP000663720"/>
    </source>
</evidence>
<accession>A0A975B8P0</accession>
<keyword evidence="2" id="KW-1185">Reference proteome</keyword>
<sequence length="82" mass="9837">MNKEERKRDEMLTEIEHRFNEFLDHELEGDDSKIEMRIAVSKYFSEEVQKYTTAELQEKLKDTQSIINNFSEFLKNAECIVC</sequence>